<evidence type="ECO:0008006" key="3">
    <source>
        <dbReference type="Google" id="ProtNLM"/>
    </source>
</evidence>
<dbReference type="Proteomes" id="UP000295280">
    <property type="component" value="Unassembled WGS sequence"/>
</dbReference>
<gene>
    <name evidence="1" type="ORF">ERX40_10420</name>
</gene>
<sequence>MKTFKALRFQIVENETTHEYTLLDGVIINKENSGTGWLLEILIDSIHKETMEAYMKTGKVLDTRVVITRASNDPALFEATITNIKELNDKISVIFECHIYTPRQAYAEQLLEQLVDDKFEGEELIAAFNRMMVSKPILREKN</sequence>
<keyword evidence="2" id="KW-1185">Reference proteome</keyword>
<evidence type="ECO:0000313" key="1">
    <source>
        <dbReference type="EMBL" id="TDL95388.1"/>
    </source>
</evidence>
<dbReference type="AlphaFoldDB" id="A0A9Q8FJY1"/>
<dbReference type="Pfam" id="PF14183">
    <property type="entry name" value="YwpF"/>
    <property type="match status" value="1"/>
</dbReference>
<evidence type="ECO:0000313" key="2">
    <source>
        <dbReference type="Proteomes" id="UP000295280"/>
    </source>
</evidence>
<dbReference type="InterPro" id="IPR025573">
    <property type="entry name" value="YwpF"/>
</dbReference>
<protein>
    <recommendedName>
        <fullName evidence="3">YwpF protein</fullName>
    </recommendedName>
</protein>
<name>A0A9Q8FJY1_9STAP</name>
<accession>A0A9Q8FJY1</accession>
<dbReference type="OrthoDB" id="2427395at2"/>
<dbReference type="RefSeq" id="WP_133418432.1">
    <property type="nucleotide sequence ID" value="NZ_SCWD01000007.1"/>
</dbReference>
<organism evidence="1 2">
    <name type="scientific">Macrococcus carouselicus</name>
    <dbReference type="NCBI Taxonomy" id="69969"/>
    <lineage>
        <taxon>Bacteria</taxon>
        <taxon>Bacillati</taxon>
        <taxon>Bacillota</taxon>
        <taxon>Bacilli</taxon>
        <taxon>Bacillales</taxon>
        <taxon>Staphylococcaceae</taxon>
        <taxon>Macrococcus</taxon>
    </lineage>
</organism>
<dbReference type="EMBL" id="SCWD01000007">
    <property type="protein sequence ID" value="TDL95388.1"/>
    <property type="molecule type" value="Genomic_DNA"/>
</dbReference>
<proteinExistence type="predicted"/>
<reference evidence="1 2" key="1">
    <citation type="submission" date="2019-01" db="EMBL/GenBank/DDBJ databases">
        <title>Draft genome sequences of the type strains of six Macrococcus species.</title>
        <authorList>
            <person name="Mazhar S."/>
            <person name="Altermann E."/>
            <person name="Hill C."/>
            <person name="Mcauliffe O."/>
        </authorList>
    </citation>
    <scope>NUCLEOTIDE SEQUENCE [LARGE SCALE GENOMIC DNA]</scope>
    <source>
        <strain evidence="1 2">ATCC 51828</strain>
    </source>
</reference>
<comment type="caution">
    <text evidence="1">The sequence shown here is derived from an EMBL/GenBank/DDBJ whole genome shotgun (WGS) entry which is preliminary data.</text>
</comment>